<accession>A0ACC2NFD6</accession>
<name>A0ACC2NFD6_9HYME</name>
<dbReference type="Proteomes" id="UP001239111">
    <property type="component" value="Chromosome 3"/>
</dbReference>
<organism evidence="1 2">
    <name type="scientific">Eretmocerus hayati</name>
    <dbReference type="NCBI Taxonomy" id="131215"/>
    <lineage>
        <taxon>Eukaryota</taxon>
        <taxon>Metazoa</taxon>
        <taxon>Ecdysozoa</taxon>
        <taxon>Arthropoda</taxon>
        <taxon>Hexapoda</taxon>
        <taxon>Insecta</taxon>
        <taxon>Pterygota</taxon>
        <taxon>Neoptera</taxon>
        <taxon>Endopterygota</taxon>
        <taxon>Hymenoptera</taxon>
        <taxon>Apocrita</taxon>
        <taxon>Proctotrupomorpha</taxon>
        <taxon>Chalcidoidea</taxon>
        <taxon>Aphelinidae</taxon>
        <taxon>Aphelininae</taxon>
        <taxon>Eretmocerus</taxon>
    </lineage>
</organism>
<protein>
    <submittedName>
        <fullName evidence="1">Uncharacterized protein</fullName>
    </submittedName>
</protein>
<reference evidence="1" key="1">
    <citation type="submission" date="2023-04" db="EMBL/GenBank/DDBJ databases">
        <title>A chromosome-level genome assembly of the parasitoid wasp Eretmocerus hayati.</title>
        <authorList>
            <person name="Zhong Y."/>
            <person name="Liu S."/>
            <person name="Liu Y."/>
        </authorList>
    </citation>
    <scope>NUCLEOTIDE SEQUENCE</scope>
    <source>
        <strain evidence="1">ZJU_SS_LIU_2023</strain>
    </source>
</reference>
<proteinExistence type="predicted"/>
<evidence type="ECO:0000313" key="1">
    <source>
        <dbReference type="EMBL" id="KAJ8668967.1"/>
    </source>
</evidence>
<keyword evidence="2" id="KW-1185">Reference proteome</keyword>
<comment type="caution">
    <text evidence="1">The sequence shown here is derived from an EMBL/GenBank/DDBJ whole genome shotgun (WGS) entry which is preliminary data.</text>
</comment>
<sequence length="159" mass="18492">MSAVMDRFPKGRGASGGLVKDIEAYKKAHLSPRPIDPVSFYRPRECRIMRAMGPYTATVEKGLIESTYVTDRYILEKFNSRGHEYYHMHEVQTLLGRGEEEGFLKKHRRHIWLVNCEEFIEIKGRHDTAVRGMRKTFDTGEEIPKLRGNLKKPVLSFHD</sequence>
<gene>
    <name evidence="1" type="ORF">QAD02_000226</name>
</gene>
<dbReference type="EMBL" id="CM056743">
    <property type="protein sequence ID" value="KAJ8668967.1"/>
    <property type="molecule type" value="Genomic_DNA"/>
</dbReference>
<evidence type="ECO:0000313" key="2">
    <source>
        <dbReference type="Proteomes" id="UP001239111"/>
    </source>
</evidence>